<evidence type="ECO:0000259" key="1">
    <source>
        <dbReference type="SMART" id="SM00587"/>
    </source>
</evidence>
<keyword evidence="3" id="KW-1185">Reference proteome</keyword>
<dbReference type="InterPro" id="IPR015897">
    <property type="entry name" value="CHK_kinase-like"/>
</dbReference>
<organism evidence="2 3">
    <name type="scientific">Zophobas morio</name>
    <dbReference type="NCBI Taxonomy" id="2755281"/>
    <lineage>
        <taxon>Eukaryota</taxon>
        <taxon>Metazoa</taxon>
        <taxon>Ecdysozoa</taxon>
        <taxon>Arthropoda</taxon>
        <taxon>Hexapoda</taxon>
        <taxon>Insecta</taxon>
        <taxon>Pterygota</taxon>
        <taxon>Neoptera</taxon>
        <taxon>Endopterygota</taxon>
        <taxon>Coleoptera</taxon>
        <taxon>Polyphaga</taxon>
        <taxon>Cucujiformia</taxon>
        <taxon>Tenebrionidae</taxon>
        <taxon>Zophobas</taxon>
    </lineage>
</organism>
<evidence type="ECO:0000313" key="2">
    <source>
        <dbReference type="EMBL" id="KAJ3646092.1"/>
    </source>
</evidence>
<dbReference type="PANTHER" id="PTHR11012">
    <property type="entry name" value="PROTEIN KINASE-LIKE DOMAIN-CONTAINING"/>
    <property type="match status" value="1"/>
</dbReference>
<dbReference type="SUPFAM" id="SSF56112">
    <property type="entry name" value="Protein kinase-like (PK-like)"/>
    <property type="match status" value="1"/>
</dbReference>
<protein>
    <recommendedName>
        <fullName evidence="1">CHK kinase-like domain-containing protein</fullName>
    </recommendedName>
</protein>
<dbReference type="Proteomes" id="UP001168821">
    <property type="component" value="Unassembled WGS sequence"/>
</dbReference>
<dbReference type="PANTHER" id="PTHR11012:SF30">
    <property type="entry name" value="PROTEIN KINASE-LIKE DOMAIN-CONTAINING"/>
    <property type="match status" value="1"/>
</dbReference>
<accession>A0AA38I1H4</accession>
<evidence type="ECO:0000313" key="3">
    <source>
        <dbReference type="Proteomes" id="UP001168821"/>
    </source>
</evidence>
<reference evidence="2" key="1">
    <citation type="journal article" date="2023" name="G3 (Bethesda)">
        <title>Whole genome assemblies of Zophobas morio and Tenebrio molitor.</title>
        <authorList>
            <person name="Kaur S."/>
            <person name="Stinson S.A."/>
            <person name="diCenzo G.C."/>
        </authorList>
    </citation>
    <scope>NUCLEOTIDE SEQUENCE</scope>
    <source>
        <strain evidence="2">QUZm001</strain>
    </source>
</reference>
<proteinExistence type="predicted"/>
<dbReference type="InterPro" id="IPR011009">
    <property type="entry name" value="Kinase-like_dom_sf"/>
</dbReference>
<gene>
    <name evidence="2" type="ORF">Zmor_023700</name>
</gene>
<dbReference type="InterPro" id="IPR004119">
    <property type="entry name" value="EcKL"/>
</dbReference>
<feature type="domain" description="CHK kinase-like" evidence="1">
    <location>
        <begin position="130"/>
        <end position="322"/>
    </location>
</feature>
<sequence length="409" mass="47463">MSTTTDIENEIKSWLEIILKNENLVEFSVKLEGNTELGTGYSGDIFFVEVEGLTNDRVSKKYNLVVKCAKQSIVLRSKFPVNCAFLNEMYFYETIFPYFLKFQQEKGVENPFDKLAKCYGAVISDNLEVIAFDNLNVKGYTMWNKTKPLTRPLTEMIIKEFGKFHAISIAIKDQQPEKFQQLTEKCDDFLGKIHEYTDMLTTHEELVDEVYELLQGQVDGTLLSKWKSLRPKVRPFMKKFREGLEGLNVVVHGDCWNNNFMHYHVDDQQPTFAIVDWQMAKLCSPVIDVSFFLFACLSEEDIDDVDVFLKLYHTALGDHLRKLGSNVDQLYPFSQFLDDWKKYSKFGVIMITLIHKFSLAEREEVPDYVQTAEQGFDVAKSLDVKIKDTQGFKKRMGYLVKFCVEHDIV</sequence>
<dbReference type="AlphaFoldDB" id="A0AA38I1H4"/>
<dbReference type="Pfam" id="PF02958">
    <property type="entry name" value="EcKL"/>
    <property type="match status" value="1"/>
</dbReference>
<comment type="caution">
    <text evidence="2">The sequence shown here is derived from an EMBL/GenBank/DDBJ whole genome shotgun (WGS) entry which is preliminary data.</text>
</comment>
<dbReference type="Gene3D" id="3.90.1200.10">
    <property type="match status" value="1"/>
</dbReference>
<name>A0AA38I1H4_9CUCU</name>
<dbReference type="SMART" id="SM00587">
    <property type="entry name" value="CHK"/>
    <property type="match status" value="1"/>
</dbReference>
<dbReference type="EMBL" id="JALNTZ010000007">
    <property type="protein sequence ID" value="KAJ3646092.1"/>
    <property type="molecule type" value="Genomic_DNA"/>
</dbReference>